<dbReference type="AlphaFoldDB" id="A0AAD8EVE5"/>
<keyword evidence="3" id="KW-1185">Reference proteome</keyword>
<dbReference type="EMBL" id="JASAOG010000301">
    <property type="protein sequence ID" value="KAK0040833.1"/>
    <property type="molecule type" value="Genomic_DNA"/>
</dbReference>
<dbReference type="GO" id="GO:0000172">
    <property type="term" value="C:ribonuclease MRP complex"/>
    <property type="evidence" value="ECO:0007669"/>
    <property type="project" value="InterPro"/>
</dbReference>
<evidence type="ECO:0000313" key="2">
    <source>
        <dbReference type="EMBL" id="KAK0040833.1"/>
    </source>
</evidence>
<proteinExistence type="predicted"/>
<dbReference type="GO" id="GO:0005655">
    <property type="term" value="C:nucleolar ribonuclease P complex"/>
    <property type="evidence" value="ECO:0007669"/>
    <property type="project" value="InterPro"/>
</dbReference>
<evidence type="ECO:0000313" key="3">
    <source>
        <dbReference type="Proteomes" id="UP001233172"/>
    </source>
</evidence>
<accession>A0AAD8EVE5</accession>
<dbReference type="PANTHER" id="PTHR46948:SF1">
    <property type="entry name" value="RIBONUCLEASE P PROTEIN SUBUNIT P38"/>
    <property type="match status" value="1"/>
</dbReference>
<dbReference type="GO" id="GO:0033204">
    <property type="term" value="F:ribonuclease P RNA binding"/>
    <property type="evidence" value="ECO:0007669"/>
    <property type="project" value="TreeGrafter"/>
</dbReference>
<dbReference type="Gene3D" id="3.30.1330.30">
    <property type="match status" value="1"/>
</dbReference>
<dbReference type="GO" id="GO:0004526">
    <property type="term" value="F:ribonuclease P activity"/>
    <property type="evidence" value="ECO:0007669"/>
    <property type="project" value="TreeGrafter"/>
</dbReference>
<dbReference type="InterPro" id="IPR029064">
    <property type="entry name" value="Ribosomal_eL30-like_sf"/>
</dbReference>
<dbReference type="InterPro" id="IPR042848">
    <property type="entry name" value="Rpp38"/>
</dbReference>
<reference evidence="2" key="1">
    <citation type="journal article" date="2023" name="PLoS Negl. Trop. Dis.">
        <title>A genome sequence for Biomphalaria pfeifferi, the major vector snail for the human-infecting parasite Schistosoma mansoni.</title>
        <authorList>
            <person name="Bu L."/>
            <person name="Lu L."/>
            <person name="Laidemitt M.R."/>
            <person name="Zhang S.M."/>
            <person name="Mutuku M."/>
            <person name="Mkoji G."/>
            <person name="Steinauer M."/>
            <person name="Loker E.S."/>
        </authorList>
    </citation>
    <scope>NUCLEOTIDE SEQUENCE</scope>
    <source>
        <strain evidence="2">KasaAsao</strain>
    </source>
</reference>
<sequence>MAAPIVSKDKIHTTLQKLRQKENSAKVVRKNVLCLDKKDWPRPPQCFMEKVIAVLSEKLKNLPNIFKRAEPNSEDSEAKSKVRCQLSIGVSQLLRDLDKDKLACVLVSNQASPSITVNHLILVCQEKCCPVLCVNDLAVSVAKSTDSKCFPLAIGFKRVAAGDFSEIISMVQKSEFGQSSKAETKTETDEQIKLMEQKKPVYPKPIHLNETEEETLLAELRRVFTVMVAALAVKQEVKKKKKKKPKKKNLKLSIHKDYHSLFDFGKRTVCELVLRGNTQLVLVSKEIIPVLLAEPQVSSLLSAAAKRNCPVLEMAGLTSTLQPLCQGCVSVLGIRKFSTNSTQEHFHSLVGMCLSAIANQHTDTQHIEGTALEEDLNNKAESVSERKPRVSSESSENEDLDEAEVDYSHLYILKSESLEYSQAMSKLKTELEKHKQEQNFKSDFISFGESNINLASSPRSNPASISVAKPKNVSASIRTPKMLVSNQALHPTPEVHAVLCRDEGSDLGETSEHSSSASQERVNSKVVSSTAATTDTLCFTVSRSGDTNLLRTNKKAEVPKPAILTSVQHKDTETLGTKHLVSTSSPVTTGIDYIVLADPAAQKSKRKALKRKLKTQGEYLPFVYKEANIKTMTGNPNKKKKKKK</sequence>
<name>A0AAD8EVE5_BIOPF</name>
<dbReference type="Proteomes" id="UP001233172">
    <property type="component" value="Unassembled WGS sequence"/>
</dbReference>
<feature type="region of interest" description="Disordered" evidence="1">
    <location>
        <begin position="371"/>
        <end position="401"/>
    </location>
</feature>
<dbReference type="GO" id="GO:0001682">
    <property type="term" value="P:tRNA 5'-leader removal"/>
    <property type="evidence" value="ECO:0007669"/>
    <property type="project" value="InterPro"/>
</dbReference>
<feature type="compositionally biased region" description="Polar residues" evidence="1">
    <location>
        <begin position="513"/>
        <end position="524"/>
    </location>
</feature>
<protein>
    <submittedName>
        <fullName evidence="2">Ribonuclease P protein subunit p38-like isoform X1</fullName>
    </submittedName>
</protein>
<dbReference type="SUPFAM" id="SSF55315">
    <property type="entry name" value="L30e-like"/>
    <property type="match status" value="1"/>
</dbReference>
<dbReference type="GO" id="GO:0001650">
    <property type="term" value="C:fibrillar center"/>
    <property type="evidence" value="ECO:0007669"/>
    <property type="project" value="TreeGrafter"/>
</dbReference>
<reference evidence="2" key="2">
    <citation type="submission" date="2023-04" db="EMBL/GenBank/DDBJ databases">
        <authorList>
            <person name="Bu L."/>
            <person name="Lu L."/>
            <person name="Laidemitt M.R."/>
            <person name="Zhang S.M."/>
            <person name="Mutuku M."/>
            <person name="Mkoji G."/>
            <person name="Steinauer M."/>
            <person name="Loker E.S."/>
        </authorList>
    </citation>
    <scope>NUCLEOTIDE SEQUENCE</scope>
    <source>
        <strain evidence="2">KasaAsao</strain>
        <tissue evidence="2">Whole Snail</tissue>
    </source>
</reference>
<dbReference type="PANTHER" id="PTHR46948">
    <property type="entry name" value="RIBONUCLEASE P PROTEIN SUBUNIT P38"/>
    <property type="match status" value="1"/>
</dbReference>
<evidence type="ECO:0000256" key="1">
    <source>
        <dbReference type="SAM" id="MobiDB-lite"/>
    </source>
</evidence>
<feature type="region of interest" description="Disordered" evidence="1">
    <location>
        <begin position="504"/>
        <end position="524"/>
    </location>
</feature>
<feature type="compositionally biased region" description="Basic and acidic residues" evidence="1">
    <location>
        <begin position="376"/>
        <end position="390"/>
    </location>
</feature>
<organism evidence="2 3">
    <name type="scientific">Biomphalaria pfeifferi</name>
    <name type="common">Bloodfluke planorb</name>
    <name type="synonym">Freshwater snail</name>
    <dbReference type="NCBI Taxonomy" id="112525"/>
    <lineage>
        <taxon>Eukaryota</taxon>
        <taxon>Metazoa</taxon>
        <taxon>Spiralia</taxon>
        <taxon>Lophotrochozoa</taxon>
        <taxon>Mollusca</taxon>
        <taxon>Gastropoda</taxon>
        <taxon>Heterobranchia</taxon>
        <taxon>Euthyneura</taxon>
        <taxon>Panpulmonata</taxon>
        <taxon>Hygrophila</taxon>
        <taxon>Lymnaeoidea</taxon>
        <taxon>Planorbidae</taxon>
        <taxon>Biomphalaria</taxon>
    </lineage>
</organism>
<comment type="caution">
    <text evidence="2">The sequence shown here is derived from an EMBL/GenBank/DDBJ whole genome shotgun (WGS) entry which is preliminary data.</text>
</comment>
<gene>
    <name evidence="2" type="ORF">Bpfe_029729</name>
</gene>